<organism evidence="7 8">
    <name type="scientific">Enterovirga rhinocerotis</name>
    <dbReference type="NCBI Taxonomy" id="1339210"/>
    <lineage>
        <taxon>Bacteria</taxon>
        <taxon>Pseudomonadati</taxon>
        <taxon>Pseudomonadota</taxon>
        <taxon>Alphaproteobacteria</taxon>
        <taxon>Hyphomicrobiales</taxon>
        <taxon>Methylobacteriaceae</taxon>
        <taxon>Enterovirga</taxon>
    </lineage>
</organism>
<dbReference type="CDD" id="cd07035">
    <property type="entry name" value="TPP_PYR_POX_like"/>
    <property type="match status" value="1"/>
</dbReference>
<dbReference type="Gene3D" id="3.40.50.970">
    <property type="match status" value="2"/>
</dbReference>
<feature type="domain" description="Thiamine pyrophosphate enzyme TPP-binding" evidence="5">
    <location>
        <begin position="388"/>
        <end position="534"/>
    </location>
</feature>
<dbReference type="PANTHER" id="PTHR18968:SF120">
    <property type="entry name" value="ACETOLACTATE SYNTHASE LARGE SUBUNIT"/>
    <property type="match status" value="1"/>
</dbReference>
<dbReference type="GO" id="GO:0003984">
    <property type="term" value="F:acetolactate synthase activity"/>
    <property type="evidence" value="ECO:0007669"/>
    <property type="project" value="TreeGrafter"/>
</dbReference>
<dbReference type="GO" id="GO:0009097">
    <property type="term" value="P:isoleucine biosynthetic process"/>
    <property type="evidence" value="ECO:0007669"/>
    <property type="project" value="TreeGrafter"/>
</dbReference>
<dbReference type="InterPro" id="IPR011766">
    <property type="entry name" value="TPP_enzyme_TPP-bd"/>
</dbReference>
<dbReference type="RefSeq" id="WP_133769045.1">
    <property type="nucleotide sequence ID" value="NZ_SNZR01000011.1"/>
</dbReference>
<evidence type="ECO:0000256" key="1">
    <source>
        <dbReference type="ARBA" id="ARBA00007812"/>
    </source>
</evidence>
<proteinExistence type="inferred from homology"/>
<dbReference type="InterPro" id="IPR029061">
    <property type="entry name" value="THDP-binding"/>
</dbReference>
<dbReference type="SUPFAM" id="SSF52518">
    <property type="entry name" value="Thiamin diphosphate-binding fold (THDP-binding)"/>
    <property type="match status" value="2"/>
</dbReference>
<gene>
    <name evidence="7" type="ORF">EV668_1388</name>
</gene>
<reference evidence="7 8" key="1">
    <citation type="submission" date="2019-03" db="EMBL/GenBank/DDBJ databases">
        <title>Genomic Encyclopedia of Type Strains, Phase IV (KMG-IV): sequencing the most valuable type-strain genomes for metagenomic binning, comparative biology and taxonomic classification.</title>
        <authorList>
            <person name="Goeker M."/>
        </authorList>
    </citation>
    <scope>NUCLEOTIDE SEQUENCE [LARGE SCALE GENOMIC DNA]</scope>
    <source>
        <strain evidence="7 8">DSM 25903</strain>
    </source>
</reference>
<feature type="domain" description="Thiamine pyrophosphate enzyme central" evidence="4">
    <location>
        <begin position="194"/>
        <end position="329"/>
    </location>
</feature>
<dbReference type="GO" id="GO:0009099">
    <property type="term" value="P:L-valine biosynthetic process"/>
    <property type="evidence" value="ECO:0007669"/>
    <property type="project" value="TreeGrafter"/>
</dbReference>
<comment type="similarity">
    <text evidence="1 3">Belongs to the TPP enzyme family.</text>
</comment>
<keyword evidence="8" id="KW-1185">Reference proteome</keyword>
<dbReference type="InterPro" id="IPR012000">
    <property type="entry name" value="Thiamin_PyroP_enz_cen_dom"/>
</dbReference>
<evidence type="ECO:0000259" key="5">
    <source>
        <dbReference type="Pfam" id="PF02775"/>
    </source>
</evidence>
<evidence type="ECO:0000313" key="7">
    <source>
        <dbReference type="EMBL" id="TDR94115.1"/>
    </source>
</evidence>
<evidence type="ECO:0000259" key="4">
    <source>
        <dbReference type="Pfam" id="PF00205"/>
    </source>
</evidence>
<feature type="domain" description="Thiamine pyrophosphate enzyme N-terminal TPP-binding" evidence="6">
    <location>
        <begin position="7"/>
        <end position="120"/>
    </location>
</feature>
<dbReference type="GO" id="GO:0005948">
    <property type="term" value="C:acetolactate synthase complex"/>
    <property type="evidence" value="ECO:0007669"/>
    <property type="project" value="TreeGrafter"/>
</dbReference>
<dbReference type="PANTHER" id="PTHR18968">
    <property type="entry name" value="THIAMINE PYROPHOSPHATE ENZYMES"/>
    <property type="match status" value="1"/>
</dbReference>
<evidence type="ECO:0000256" key="3">
    <source>
        <dbReference type="RuleBase" id="RU362132"/>
    </source>
</evidence>
<dbReference type="InterPro" id="IPR012001">
    <property type="entry name" value="Thiamin_PyroP_enz_TPP-bd_dom"/>
</dbReference>
<dbReference type="SUPFAM" id="SSF52467">
    <property type="entry name" value="DHS-like NAD/FAD-binding domain"/>
    <property type="match status" value="1"/>
</dbReference>
<dbReference type="OrthoDB" id="4494979at2"/>
<comment type="caution">
    <text evidence="7">The sequence shown here is derived from an EMBL/GenBank/DDBJ whole genome shotgun (WGS) entry which is preliminary data.</text>
</comment>
<dbReference type="Gene3D" id="3.40.50.1220">
    <property type="entry name" value="TPP-binding domain"/>
    <property type="match status" value="1"/>
</dbReference>
<keyword evidence="2 3" id="KW-0786">Thiamine pyrophosphate</keyword>
<dbReference type="GO" id="GO:0030976">
    <property type="term" value="F:thiamine pyrophosphate binding"/>
    <property type="evidence" value="ECO:0007669"/>
    <property type="project" value="InterPro"/>
</dbReference>
<dbReference type="InterPro" id="IPR045229">
    <property type="entry name" value="TPP_enz"/>
</dbReference>
<evidence type="ECO:0000259" key="6">
    <source>
        <dbReference type="Pfam" id="PF02776"/>
    </source>
</evidence>
<dbReference type="GO" id="GO:0000287">
    <property type="term" value="F:magnesium ion binding"/>
    <property type="evidence" value="ECO:0007669"/>
    <property type="project" value="InterPro"/>
</dbReference>
<evidence type="ECO:0000313" key="8">
    <source>
        <dbReference type="Proteomes" id="UP000295122"/>
    </source>
</evidence>
<dbReference type="FunFam" id="3.40.50.970:FF:000007">
    <property type="entry name" value="Acetolactate synthase"/>
    <property type="match status" value="1"/>
</dbReference>
<dbReference type="NCBIfam" id="NF006052">
    <property type="entry name" value="PRK08199.1"/>
    <property type="match status" value="1"/>
</dbReference>
<dbReference type="GO" id="GO:0050660">
    <property type="term" value="F:flavin adenine dinucleotide binding"/>
    <property type="evidence" value="ECO:0007669"/>
    <property type="project" value="TreeGrafter"/>
</dbReference>
<dbReference type="Pfam" id="PF02776">
    <property type="entry name" value="TPP_enzyme_N"/>
    <property type="match status" value="1"/>
</dbReference>
<name>A0A4R7C9S9_9HYPH</name>
<dbReference type="CDD" id="cd00568">
    <property type="entry name" value="TPP_enzymes"/>
    <property type="match status" value="1"/>
</dbReference>
<dbReference type="InterPro" id="IPR029035">
    <property type="entry name" value="DHS-like_NAD/FAD-binding_dom"/>
</dbReference>
<dbReference type="Pfam" id="PF00205">
    <property type="entry name" value="TPP_enzyme_M"/>
    <property type="match status" value="1"/>
</dbReference>
<accession>A0A4R7C9S9</accession>
<sequence length="553" mass="60056">MGLGKPRTGGQILVDALIAQGVERATCVPGESYLAVLDALHDASIDVLVCRNEGGAAMMAEAEGKLTGRPGICFVTRGPGATNASPGIHIAKQDSTPMIVFVGQVDRSMREREAFQEVDYRAVFGTLAKWATEIDQVERIPEIVARAFRVAMQGRPGPVVVALPEDMLTDTAEVTDAPRVEPVEPWPAPSDMDRLETLLGEAQRPLVILGGSRWSDDARAAMVRFAERFDLPVATSFRRAHLFPADHPNYAGEVGINPGPKMTARVKEADLLLLVGARMSEMPSSSYTLLDIPVPKQRVVHVFPDAAELGRVYQPALAIEASPAAFAASLERLRPPGEIAWKQRSAEARSDYLDRIGKARDMPGDFQTSAAMIWLREKLPKDAIVTNGAGNFAVWVHRFIPLDGTRRNLAPTSGSMGYGPPAAIMAKRVHPDRTVVCFAGDGDFMMNGQEFATAVQYDIPAIIVVLDNSMFGTIRMHQERDYPNRISGTRLRNPDFAAYAVAFGGHGETVRTNAEFGPAFERALASGKPAILHCFTDQEALTPDRTMSEIRGG</sequence>
<evidence type="ECO:0000256" key="2">
    <source>
        <dbReference type="ARBA" id="ARBA00023052"/>
    </source>
</evidence>
<dbReference type="Pfam" id="PF02775">
    <property type="entry name" value="TPP_enzyme_C"/>
    <property type="match status" value="1"/>
</dbReference>
<protein>
    <submittedName>
        <fullName evidence="7">Acetolactate synthase-1/2/3 large subunit</fullName>
    </submittedName>
</protein>
<dbReference type="AlphaFoldDB" id="A0A4R7C9S9"/>
<dbReference type="Proteomes" id="UP000295122">
    <property type="component" value="Unassembled WGS sequence"/>
</dbReference>
<dbReference type="EMBL" id="SNZR01000011">
    <property type="protein sequence ID" value="TDR94115.1"/>
    <property type="molecule type" value="Genomic_DNA"/>
</dbReference>